<sequence>MTTDWILDQASLLILNSRRDNTARPVVRSFFDEATFTATHLVLDPASARAAVIDSVLDFDPASGTISYRSADAIIAYVRSQGLTVEWLLETHAHADHLSAASYLQRQIGGQIAISRNILHVQNTFGKLFNAGTEFAKDGSEFDVLFDDGDGFAIGDLSAISLAVPGHTPADLAYVVGDAVFTGDTLFMPDYGTARADFPGGDARELYRSIQRLLRLPDETRLFLCHDYKAPGRDAFVFETSVGEERAGNIHLRGGVGEDAFVKMRNERDHTLTAPHLILPSLQVNINGGRLPEPEDNGKRYLKIPLNGDKEATMASGVRSAPRQTMARGNWHKAPEAER</sequence>
<proteinExistence type="predicted"/>
<gene>
    <name evidence="4" type="ORF">MPC4_270047</name>
</gene>
<dbReference type="InterPro" id="IPR036866">
    <property type="entry name" value="RibonucZ/Hydroxyglut_hydro"/>
</dbReference>
<dbReference type="SMART" id="SM00849">
    <property type="entry name" value="Lactamase_B"/>
    <property type="match status" value="1"/>
</dbReference>
<evidence type="ECO:0000256" key="1">
    <source>
        <dbReference type="ARBA" id="ARBA00022723"/>
    </source>
</evidence>
<name>A0A8B6M775_METTU</name>
<protein>
    <submittedName>
        <fullName evidence="4">Putative enzyme</fullName>
        <ecNumber evidence="4">3.-.-.-</ecNumber>
    </submittedName>
</protein>
<dbReference type="SUPFAM" id="SSF56281">
    <property type="entry name" value="Metallo-hydrolase/oxidoreductase"/>
    <property type="match status" value="1"/>
</dbReference>
<dbReference type="RefSeq" id="WP_174512687.1">
    <property type="nucleotide sequence ID" value="NZ_CABFMQ020000084.1"/>
</dbReference>
<accession>A0A8B6M775</accession>
<feature type="domain" description="Metallo-beta-lactamase" evidence="3">
    <location>
        <begin position="36"/>
        <end position="226"/>
    </location>
</feature>
<dbReference type="InterPro" id="IPR051682">
    <property type="entry name" value="Mito_Persulfide_Diox"/>
</dbReference>
<dbReference type="EMBL" id="CABFMQ020000084">
    <property type="protein sequence ID" value="VTZ50686.1"/>
    <property type="molecule type" value="Genomic_DNA"/>
</dbReference>
<dbReference type="InterPro" id="IPR044528">
    <property type="entry name" value="POD-like_MBL-fold"/>
</dbReference>
<reference evidence="4 5" key="1">
    <citation type="submission" date="2019-05" db="EMBL/GenBank/DDBJ databases">
        <authorList>
            <person name="Farhan Ul Haque M."/>
        </authorList>
    </citation>
    <scope>NUCLEOTIDE SEQUENCE [LARGE SCALE GENOMIC DNA]</scope>
    <source>
        <strain evidence="4">2</strain>
    </source>
</reference>
<keyword evidence="5" id="KW-1185">Reference proteome</keyword>
<organism evidence="4 5">
    <name type="scientific">Methylocella tundrae</name>
    <dbReference type="NCBI Taxonomy" id="227605"/>
    <lineage>
        <taxon>Bacteria</taxon>
        <taxon>Pseudomonadati</taxon>
        <taxon>Pseudomonadota</taxon>
        <taxon>Alphaproteobacteria</taxon>
        <taxon>Hyphomicrobiales</taxon>
        <taxon>Beijerinckiaceae</taxon>
        <taxon>Methylocella</taxon>
    </lineage>
</organism>
<evidence type="ECO:0000313" key="5">
    <source>
        <dbReference type="Proteomes" id="UP000485880"/>
    </source>
</evidence>
<evidence type="ECO:0000256" key="2">
    <source>
        <dbReference type="SAM" id="MobiDB-lite"/>
    </source>
</evidence>
<dbReference type="PANTHER" id="PTHR43084:SF1">
    <property type="entry name" value="PERSULFIDE DIOXYGENASE ETHE1, MITOCHONDRIAL"/>
    <property type="match status" value="1"/>
</dbReference>
<evidence type="ECO:0000313" key="4">
    <source>
        <dbReference type="EMBL" id="VTZ50686.1"/>
    </source>
</evidence>
<dbReference type="InterPro" id="IPR001279">
    <property type="entry name" value="Metallo-B-lactamas"/>
</dbReference>
<dbReference type="AlphaFoldDB" id="A0A8B6M775"/>
<dbReference type="GO" id="GO:0050313">
    <property type="term" value="F:sulfur dioxygenase activity"/>
    <property type="evidence" value="ECO:0007669"/>
    <property type="project" value="InterPro"/>
</dbReference>
<evidence type="ECO:0000259" key="3">
    <source>
        <dbReference type="SMART" id="SM00849"/>
    </source>
</evidence>
<dbReference type="GO" id="GO:0006749">
    <property type="term" value="P:glutathione metabolic process"/>
    <property type="evidence" value="ECO:0007669"/>
    <property type="project" value="InterPro"/>
</dbReference>
<dbReference type="PANTHER" id="PTHR43084">
    <property type="entry name" value="PERSULFIDE DIOXYGENASE ETHE1"/>
    <property type="match status" value="1"/>
</dbReference>
<feature type="region of interest" description="Disordered" evidence="2">
    <location>
        <begin position="312"/>
        <end position="339"/>
    </location>
</feature>
<dbReference type="CDD" id="cd07724">
    <property type="entry name" value="POD-like_MBL-fold"/>
    <property type="match status" value="1"/>
</dbReference>
<dbReference type="GO" id="GO:0016787">
    <property type="term" value="F:hydrolase activity"/>
    <property type="evidence" value="ECO:0007669"/>
    <property type="project" value="UniProtKB-KW"/>
</dbReference>
<dbReference type="GO" id="GO:0046872">
    <property type="term" value="F:metal ion binding"/>
    <property type="evidence" value="ECO:0007669"/>
    <property type="project" value="UniProtKB-KW"/>
</dbReference>
<dbReference type="Gene3D" id="3.60.15.10">
    <property type="entry name" value="Ribonuclease Z/Hydroxyacylglutathione hydrolase-like"/>
    <property type="match status" value="1"/>
</dbReference>
<keyword evidence="4" id="KW-0378">Hydrolase</keyword>
<comment type="caution">
    <text evidence="4">The sequence shown here is derived from an EMBL/GenBank/DDBJ whole genome shotgun (WGS) entry which is preliminary data.</text>
</comment>
<keyword evidence="1" id="KW-0479">Metal-binding</keyword>
<dbReference type="EC" id="3.-.-.-" evidence="4"/>
<dbReference type="GO" id="GO:0070813">
    <property type="term" value="P:hydrogen sulfide metabolic process"/>
    <property type="evidence" value="ECO:0007669"/>
    <property type="project" value="TreeGrafter"/>
</dbReference>
<dbReference type="Proteomes" id="UP000485880">
    <property type="component" value="Unassembled WGS sequence"/>
</dbReference>
<dbReference type="Pfam" id="PF00753">
    <property type="entry name" value="Lactamase_B"/>
    <property type="match status" value="1"/>
</dbReference>